<keyword evidence="3" id="KW-0804">Transcription</keyword>
<accession>A0ABW1QSW3</accession>
<dbReference type="Proteomes" id="UP001596098">
    <property type="component" value="Unassembled WGS sequence"/>
</dbReference>
<dbReference type="Pfam" id="PF07729">
    <property type="entry name" value="FCD"/>
    <property type="match status" value="1"/>
</dbReference>
<dbReference type="InterPro" id="IPR000524">
    <property type="entry name" value="Tscrpt_reg_HTH_GntR"/>
</dbReference>
<dbReference type="Gene3D" id="1.10.10.10">
    <property type="entry name" value="Winged helix-like DNA-binding domain superfamily/Winged helix DNA-binding domain"/>
    <property type="match status" value="1"/>
</dbReference>
<dbReference type="EMBL" id="JBHSQI010000001">
    <property type="protein sequence ID" value="MFC6152128.1"/>
    <property type="molecule type" value="Genomic_DNA"/>
</dbReference>
<dbReference type="Pfam" id="PF00392">
    <property type="entry name" value="GntR"/>
    <property type="match status" value="1"/>
</dbReference>
<feature type="domain" description="HTH gntR-type" evidence="4">
    <location>
        <begin position="12"/>
        <end position="82"/>
    </location>
</feature>
<dbReference type="SMART" id="SM00345">
    <property type="entry name" value="HTH_GNTR"/>
    <property type="match status" value="1"/>
</dbReference>
<dbReference type="InterPro" id="IPR036388">
    <property type="entry name" value="WH-like_DNA-bd_sf"/>
</dbReference>
<gene>
    <name evidence="5" type="ORF">ACFPWU_00400</name>
</gene>
<name>A0ABW1QSW3_9ACTN</name>
<evidence type="ECO:0000256" key="3">
    <source>
        <dbReference type="ARBA" id="ARBA00023163"/>
    </source>
</evidence>
<evidence type="ECO:0000313" key="6">
    <source>
        <dbReference type="Proteomes" id="UP001596098"/>
    </source>
</evidence>
<keyword evidence="1" id="KW-0805">Transcription regulation</keyword>
<sequence length="218" mass="24126">MSRVGWQPLRVRSVADQVADALRGELRERARVGALKLPPETELAEQLGISRGSLRLALRRLAAEGIVESRRGARGGTFVVDTSPARAADPDAEAVTVDAAMAGRMALEVSAVRAAAVDPRVADRWNELVDDERYSFERNRAFHESLLRATGGPLWTRMAEPWFEWALVVQARHPEPPCGTKVRDDHREIVDAVRACDADLAGEAMIRHLKWVGETYRG</sequence>
<evidence type="ECO:0000313" key="5">
    <source>
        <dbReference type="EMBL" id="MFC6152128.1"/>
    </source>
</evidence>
<dbReference type="InterPro" id="IPR036390">
    <property type="entry name" value="WH_DNA-bd_sf"/>
</dbReference>
<proteinExistence type="predicted"/>
<dbReference type="Gene3D" id="1.20.120.530">
    <property type="entry name" value="GntR ligand-binding domain-like"/>
    <property type="match status" value="1"/>
</dbReference>
<comment type="caution">
    <text evidence="5">The sequence shown here is derived from an EMBL/GenBank/DDBJ whole genome shotgun (WGS) entry which is preliminary data.</text>
</comment>
<protein>
    <submittedName>
        <fullName evidence="5">FadR/GntR family transcriptional regulator</fullName>
    </submittedName>
</protein>
<reference evidence="6" key="1">
    <citation type="journal article" date="2019" name="Int. J. Syst. Evol. Microbiol.">
        <title>The Global Catalogue of Microorganisms (GCM) 10K type strain sequencing project: providing services to taxonomists for standard genome sequencing and annotation.</title>
        <authorList>
            <consortium name="The Broad Institute Genomics Platform"/>
            <consortium name="The Broad Institute Genome Sequencing Center for Infectious Disease"/>
            <person name="Wu L."/>
            <person name="Ma J."/>
        </authorList>
    </citation>
    <scope>NUCLEOTIDE SEQUENCE [LARGE SCALE GENOMIC DNA]</scope>
    <source>
        <strain evidence="6">DFY28</strain>
    </source>
</reference>
<dbReference type="PANTHER" id="PTHR43537">
    <property type="entry name" value="TRANSCRIPTIONAL REGULATOR, GNTR FAMILY"/>
    <property type="match status" value="1"/>
</dbReference>
<dbReference type="SMART" id="SM00895">
    <property type="entry name" value="FCD"/>
    <property type="match status" value="1"/>
</dbReference>
<dbReference type="PANTHER" id="PTHR43537:SF24">
    <property type="entry name" value="GLUCONATE OPERON TRANSCRIPTIONAL REPRESSOR"/>
    <property type="match status" value="1"/>
</dbReference>
<organism evidence="5 6">
    <name type="scientific">Nocardioides yefusunii</name>
    <dbReference type="NCBI Taxonomy" id="2500546"/>
    <lineage>
        <taxon>Bacteria</taxon>
        <taxon>Bacillati</taxon>
        <taxon>Actinomycetota</taxon>
        <taxon>Actinomycetes</taxon>
        <taxon>Propionibacteriales</taxon>
        <taxon>Nocardioidaceae</taxon>
        <taxon>Nocardioides</taxon>
    </lineage>
</organism>
<evidence type="ECO:0000259" key="4">
    <source>
        <dbReference type="PROSITE" id="PS50949"/>
    </source>
</evidence>
<evidence type="ECO:0000256" key="1">
    <source>
        <dbReference type="ARBA" id="ARBA00023015"/>
    </source>
</evidence>
<dbReference type="RefSeq" id="WP_128220166.1">
    <property type="nucleotide sequence ID" value="NZ_CP034929.1"/>
</dbReference>
<dbReference type="InterPro" id="IPR008920">
    <property type="entry name" value="TF_FadR/GntR_C"/>
</dbReference>
<evidence type="ECO:0000256" key="2">
    <source>
        <dbReference type="ARBA" id="ARBA00023125"/>
    </source>
</evidence>
<dbReference type="PRINTS" id="PR00035">
    <property type="entry name" value="HTHGNTR"/>
</dbReference>
<dbReference type="InterPro" id="IPR011711">
    <property type="entry name" value="GntR_C"/>
</dbReference>
<dbReference type="PROSITE" id="PS50949">
    <property type="entry name" value="HTH_GNTR"/>
    <property type="match status" value="1"/>
</dbReference>
<dbReference type="SUPFAM" id="SSF48008">
    <property type="entry name" value="GntR ligand-binding domain-like"/>
    <property type="match status" value="1"/>
</dbReference>
<dbReference type="SUPFAM" id="SSF46785">
    <property type="entry name" value="Winged helix' DNA-binding domain"/>
    <property type="match status" value="1"/>
</dbReference>
<keyword evidence="2" id="KW-0238">DNA-binding</keyword>
<keyword evidence="6" id="KW-1185">Reference proteome</keyword>